<protein>
    <recommendedName>
        <fullName evidence="2">2-dehydropantoate 2-reductase</fullName>
        <ecNumber evidence="2">1.1.1.169</ecNumber>
    </recommendedName>
    <alternativeName>
        <fullName evidence="5">Ketopantoate reductase</fullName>
    </alternativeName>
</protein>
<feature type="domain" description="Ketopantoate reductase N-terminal" evidence="6">
    <location>
        <begin position="18"/>
        <end position="187"/>
    </location>
</feature>
<proteinExistence type="inferred from homology"/>
<dbReference type="Pfam" id="PF08546">
    <property type="entry name" value="ApbA_C"/>
    <property type="match status" value="1"/>
</dbReference>
<evidence type="ECO:0000256" key="5">
    <source>
        <dbReference type="ARBA" id="ARBA00032024"/>
    </source>
</evidence>
<comment type="caution">
    <text evidence="8">The sequence shown here is derived from an EMBL/GenBank/DDBJ whole genome shotgun (WGS) entry which is preliminary data.</text>
</comment>
<dbReference type="NCBIfam" id="TIGR00745">
    <property type="entry name" value="apbA_panE"/>
    <property type="match status" value="1"/>
</dbReference>
<evidence type="ECO:0000256" key="2">
    <source>
        <dbReference type="ARBA" id="ARBA00013014"/>
    </source>
</evidence>
<evidence type="ECO:0000313" key="9">
    <source>
        <dbReference type="Proteomes" id="UP000256328"/>
    </source>
</evidence>
<evidence type="ECO:0000256" key="4">
    <source>
        <dbReference type="ARBA" id="ARBA00023002"/>
    </source>
</evidence>
<dbReference type="Gene3D" id="3.40.50.720">
    <property type="entry name" value="NAD(P)-binding Rossmann-like Domain"/>
    <property type="match status" value="1"/>
</dbReference>
<keyword evidence="3" id="KW-0521">NADP</keyword>
<dbReference type="InterPro" id="IPR050838">
    <property type="entry name" value="Ketopantoate_reductase"/>
</dbReference>
<dbReference type="GO" id="GO:0005739">
    <property type="term" value="C:mitochondrion"/>
    <property type="evidence" value="ECO:0007669"/>
    <property type="project" value="TreeGrafter"/>
</dbReference>
<evidence type="ECO:0000256" key="1">
    <source>
        <dbReference type="ARBA" id="ARBA00007870"/>
    </source>
</evidence>
<dbReference type="InterPro" id="IPR013752">
    <property type="entry name" value="KPA_reductase"/>
</dbReference>
<gene>
    <name evidence="8" type="ORF">BP5796_03312</name>
</gene>
<dbReference type="InterPro" id="IPR003710">
    <property type="entry name" value="ApbA"/>
</dbReference>
<dbReference type="InterPro" id="IPR013332">
    <property type="entry name" value="KPR_N"/>
</dbReference>
<evidence type="ECO:0000256" key="3">
    <source>
        <dbReference type="ARBA" id="ARBA00022857"/>
    </source>
</evidence>
<evidence type="ECO:0000259" key="6">
    <source>
        <dbReference type="Pfam" id="PF02558"/>
    </source>
</evidence>
<dbReference type="Proteomes" id="UP000256328">
    <property type="component" value="Unassembled WGS sequence"/>
</dbReference>
<dbReference type="InterPro" id="IPR036291">
    <property type="entry name" value="NAD(P)-bd_dom_sf"/>
</dbReference>
<comment type="similarity">
    <text evidence="1">Belongs to the ketopantoate reductase family.</text>
</comment>
<organism evidence="8 9">
    <name type="scientific">Coleophoma crateriformis</name>
    <dbReference type="NCBI Taxonomy" id="565419"/>
    <lineage>
        <taxon>Eukaryota</taxon>
        <taxon>Fungi</taxon>
        <taxon>Dikarya</taxon>
        <taxon>Ascomycota</taxon>
        <taxon>Pezizomycotina</taxon>
        <taxon>Leotiomycetes</taxon>
        <taxon>Helotiales</taxon>
        <taxon>Dermateaceae</taxon>
        <taxon>Coleophoma</taxon>
    </lineage>
</organism>
<dbReference type="OrthoDB" id="73846at2759"/>
<feature type="domain" description="Ketopantoate reductase C-terminal" evidence="7">
    <location>
        <begin position="219"/>
        <end position="350"/>
    </location>
</feature>
<dbReference type="PANTHER" id="PTHR43765">
    <property type="entry name" value="2-DEHYDROPANTOATE 2-REDUCTASE-RELATED"/>
    <property type="match status" value="1"/>
</dbReference>
<keyword evidence="9" id="KW-1185">Reference proteome</keyword>
<dbReference type="SUPFAM" id="SSF48179">
    <property type="entry name" value="6-phosphogluconate dehydrogenase C-terminal domain-like"/>
    <property type="match status" value="1"/>
</dbReference>
<dbReference type="EC" id="1.1.1.169" evidence="2"/>
<evidence type="ECO:0000313" key="8">
    <source>
        <dbReference type="EMBL" id="RDW87618.1"/>
    </source>
</evidence>
<dbReference type="GO" id="GO:0008677">
    <property type="term" value="F:2-dehydropantoate 2-reductase activity"/>
    <property type="evidence" value="ECO:0007669"/>
    <property type="project" value="UniProtKB-EC"/>
</dbReference>
<name>A0A3D8SP94_9HELO</name>
<reference evidence="8 9" key="1">
    <citation type="journal article" date="2018" name="IMA Fungus">
        <title>IMA Genome-F 9: Draft genome sequence of Annulohypoxylon stygium, Aspergillus mulundensis, Berkeleyomyces basicola (syn. Thielaviopsis basicola), Ceratocystis smalleyi, two Cercospora beticola strains, Coleophoma cylindrospora, Fusarium fracticaudum, Phialophora cf. hyalina, and Morchella septimelata.</title>
        <authorList>
            <person name="Wingfield B.D."/>
            <person name="Bills G.F."/>
            <person name="Dong Y."/>
            <person name="Huang W."/>
            <person name="Nel W.J."/>
            <person name="Swalarsk-Parry B.S."/>
            <person name="Vaghefi N."/>
            <person name="Wilken P.M."/>
            <person name="An Z."/>
            <person name="de Beer Z.W."/>
            <person name="De Vos L."/>
            <person name="Chen L."/>
            <person name="Duong T.A."/>
            <person name="Gao Y."/>
            <person name="Hammerbacher A."/>
            <person name="Kikkert J.R."/>
            <person name="Li Y."/>
            <person name="Li H."/>
            <person name="Li K."/>
            <person name="Li Q."/>
            <person name="Liu X."/>
            <person name="Ma X."/>
            <person name="Naidoo K."/>
            <person name="Pethybridge S.J."/>
            <person name="Sun J."/>
            <person name="Steenkamp E.T."/>
            <person name="van der Nest M.A."/>
            <person name="van Wyk S."/>
            <person name="Wingfield M.J."/>
            <person name="Xiong C."/>
            <person name="Yue Q."/>
            <person name="Zhang X."/>
        </authorList>
    </citation>
    <scope>NUCLEOTIDE SEQUENCE [LARGE SCALE GENOMIC DNA]</scope>
    <source>
        <strain evidence="8 9">BP5796</strain>
    </source>
</reference>
<evidence type="ECO:0000259" key="7">
    <source>
        <dbReference type="Pfam" id="PF08546"/>
    </source>
</evidence>
<accession>A0A3D8SP94</accession>
<dbReference type="PANTHER" id="PTHR43765:SF2">
    <property type="entry name" value="2-DEHYDROPANTOATE 2-REDUCTASE"/>
    <property type="match status" value="1"/>
</dbReference>
<sequence>MATSNQRSGQGFEESRRIHILGLGNLGLFFAHSLAERPHTSRPPITLLLHRPSLLQTWKGEIEAIDGHSGARKSVVRSGFEVELVEDLSKIHQADPGSHIEYLILSTKTINTVDALLSVKHRLTSRSTILFAQNGLGTIEEVNKTVFRDECSRPIYLTSIISHGIYANGPYSYVHAGRGVVAIGSADSKGGQSSLSRFLLDELLDARALEATEFSPHIIRRLQLQKLVVNAMINPLTVIFDCQNGHLFDKTPILSLMQKLLAEASRVLMHLPETAIDTDSKEQFSVDALQMAVLDVADKTAQNTSSMLQDVRAGKPTEIDYINGYLVRRGTEFGVDCSSNQRLVDMVKSVQRIKVEDIDRYFL</sequence>
<dbReference type="EMBL" id="PDLN01000004">
    <property type="protein sequence ID" value="RDW87618.1"/>
    <property type="molecule type" value="Genomic_DNA"/>
</dbReference>
<dbReference type="GO" id="GO:0015940">
    <property type="term" value="P:pantothenate biosynthetic process"/>
    <property type="evidence" value="ECO:0007669"/>
    <property type="project" value="InterPro"/>
</dbReference>
<dbReference type="SUPFAM" id="SSF51735">
    <property type="entry name" value="NAD(P)-binding Rossmann-fold domains"/>
    <property type="match status" value="1"/>
</dbReference>
<dbReference type="AlphaFoldDB" id="A0A3D8SP94"/>
<dbReference type="InterPro" id="IPR013328">
    <property type="entry name" value="6PGD_dom2"/>
</dbReference>
<dbReference type="InterPro" id="IPR008927">
    <property type="entry name" value="6-PGluconate_DH-like_C_sf"/>
</dbReference>
<dbReference type="Gene3D" id="1.10.1040.10">
    <property type="entry name" value="N-(1-d-carboxylethyl)-l-norvaline Dehydrogenase, domain 2"/>
    <property type="match status" value="1"/>
</dbReference>
<dbReference type="GO" id="GO:0050661">
    <property type="term" value="F:NADP binding"/>
    <property type="evidence" value="ECO:0007669"/>
    <property type="project" value="TreeGrafter"/>
</dbReference>
<keyword evidence="4" id="KW-0560">Oxidoreductase</keyword>
<dbReference type="Pfam" id="PF02558">
    <property type="entry name" value="ApbA"/>
    <property type="match status" value="1"/>
</dbReference>